<gene>
    <name evidence="1" type="ORF">F4821DRAFT_239538</name>
</gene>
<name>A0ACC0D0C7_9PEZI</name>
<keyword evidence="2" id="KW-1185">Reference proteome</keyword>
<sequence>MLYAVIAIATYLVISLHASICHATLNFFFSFFSFCLLCISRYPVEFAIPPGCSHNTAYPPWQASKPRARNSLKRAMCHLRNMATESFFV</sequence>
<proteinExistence type="predicted"/>
<dbReference type="EMBL" id="MU394320">
    <property type="protein sequence ID" value="KAI6085971.1"/>
    <property type="molecule type" value="Genomic_DNA"/>
</dbReference>
<reference evidence="1 2" key="1">
    <citation type="journal article" date="2022" name="New Phytol.">
        <title>Ecological generalism drives hyperdiversity of secondary metabolite gene clusters in xylarialean endophytes.</title>
        <authorList>
            <person name="Franco M.E.E."/>
            <person name="Wisecaver J.H."/>
            <person name="Arnold A.E."/>
            <person name="Ju Y.M."/>
            <person name="Slot J.C."/>
            <person name="Ahrendt S."/>
            <person name="Moore L.P."/>
            <person name="Eastman K.E."/>
            <person name="Scott K."/>
            <person name="Konkel Z."/>
            <person name="Mondo S.J."/>
            <person name="Kuo A."/>
            <person name="Hayes R.D."/>
            <person name="Haridas S."/>
            <person name="Andreopoulos B."/>
            <person name="Riley R."/>
            <person name="LaButti K."/>
            <person name="Pangilinan J."/>
            <person name="Lipzen A."/>
            <person name="Amirebrahimi M."/>
            <person name="Yan J."/>
            <person name="Adam C."/>
            <person name="Keymanesh K."/>
            <person name="Ng V."/>
            <person name="Louie K."/>
            <person name="Northen T."/>
            <person name="Drula E."/>
            <person name="Henrissat B."/>
            <person name="Hsieh H.M."/>
            <person name="Youens-Clark K."/>
            <person name="Lutzoni F."/>
            <person name="Miadlikowska J."/>
            <person name="Eastwood D.C."/>
            <person name="Hamelin R.C."/>
            <person name="Grigoriev I.V."/>
            <person name="U'Ren J.M."/>
        </authorList>
    </citation>
    <scope>NUCLEOTIDE SEQUENCE [LARGE SCALE GENOMIC DNA]</scope>
    <source>
        <strain evidence="1 2">ER1909</strain>
    </source>
</reference>
<dbReference type="Proteomes" id="UP001497680">
    <property type="component" value="Unassembled WGS sequence"/>
</dbReference>
<evidence type="ECO:0000313" key="1">
    <source>
        <dbReference type="EMBL" id="KAI6085971.1"/>
    </source>
</evidence>
<organism evidence="1 2">
    <name type="scientific">Hypoxylon rubiginosum</name>
    <dbReference type="NCBI Taxonomy" id="110542"/>
    <lineage>
        <taxon>Eukaryota</taxon>
        <taxon>Fungi</taxon>
        <taxon>Dikarya</taxon>
        <taxon>Ascomycota</taxon>
        <taxon>Pezizomycotina</taxon>
        <taxon>Sordariomycetes</taxon>
        <taxon>Xylariomycetidae</taxon>
        <taxon>Xylariales</taxon>
        <taxon>Hypoxylaceae</taxon>
        <taxon>Hypoxylon</taxon>
    </lineage>
</organism>
<comment type="caution">
    <text evidence="1">The sequence shown here is derived from an EMBL/GenBank/DDBJ whole genome shotgun (WGS) entry which is preliminary data.</text>
</comment>
<accession>A0ACC0D0C7</accession>
<protein>
    <submittedName>
        <fullName evidence="1">Uncharacterized protein</fullName>
    </submittedName>
</protein>
<evidence type="ECO:0000313" key="2">
    <source>
        <dbReference type="Proteomes" id="UP001497680"/>
    </source>
</evidence>